<dbReference type="Gene3D" id="1.50.10.10">
    <property type="match status" value="1"/>
</dbReference>
<evidence type="ECO:0000313" key="5">
    <source>
        <dbReference type="EMBL" id="MCD1654047.1"/>
    </source>
</evidence>
<dbReference type="InterPro" id="IPR033432">
    <property type="entry name" value="GH94_catalytic"/>
</dbReference>
<dbReference type="Pfam" id="PF06165">
    <property type="entry name" value="GH94_b-supersand"/>
    <property type="match status" value="1"/>
</dbReference>
<evidence type="ECO:0000259" key="3">
    <source>
        <dbReference type="Pfam" id="PF06165"/>
    </source>
</evidence>
<gene>
    <name evidence="5" type="ORF">K7J14_04955</name>
</gene>
<dbReference type="GO" id="GO:0030246">
    <property type="term" value="F:carbohydrate binding"/>
    <property type="evidence" value="ECO:0007669"/>
    <property type="project" value="InterPro"/>
</dbReference>
<reference evidence="5" key="1">
    <citation type="submission" date="2021-08" db="EMBL/GenBank/DDBJ databases">
        <title>Comparative analyses of Brucepasteria parasyntrophica and Teretinema zuelzerae.</title>
        <authorList>
            <person name="Song Y."/>
            <person name="Brune A."/>
        </authorList>
    </citation>
    <scope>NUCLEOTIDE SEQUENCE</scope>
    <source>
        <strain evidence="5">DSM 1903</strain>
    </source>
</reference>
<name>A0AAE3EG81_9SPIR</name>
<dbReference type="Gene3D" id="2.70.98.40">
    <property type="entry name" value="Glycoside hydrolase, family 65, N-terminal domain"/>
    <property type="match status" value="1"/>
</dbReference>
<comment type="caution">
    <text evidence="5">The sequence shown here is derived from an EMBL/GenBank/DDBJ whole genome shotgun (WGS) entry which is preliminary data.</text>
</comment>
<evidence type="ECO:0000313" key="6">
    <source>
        <dbReference type="Proteomes" id="UP001198163"/>
    </source>
</evidence>
<dbReference type="SUPFAM" id="SSF74650">
    <property type="entry name" value="Galactose mutarotase-like"/>
    <property type="match status" value="1"/>
</dbReference>
<dbReference type="InterPro" id="IPR011013">
    <property type="entry name" value="Gal_mutarotase_sf_dom"/>
</dbReference>
<feature type="domain" description="Glycosyl hydrolase 94 supersandwich" evidence="3">
    <location>
        <begin position="52"/>
        <end position="302"/>
    </location>
</feature>
<dbReference type="InterPro" id="IPR012341">
    <property type="entry name" value="6hp_glycosidase-like_sf"/>
</dbReference>
<evidence type="ECO:0000256" key="1">
    <source>
        <dbReference type="ARBA" id="ARBA00022676"/>
    </source>
</evidence>
<evidence type="ECO:0008006" key="7">
    <source>
        <dbReference type="Google" id="ProtNLM"/>
    </source>
</evidence>
<dbReference type="Gene3D" id="2.60.420.10">
    <property type="entry name" value="Maltose phosphorylase, domain 3"/>
    <property type="match status" value="1"/>
</dbReference>
<dbReference type="PANTHER" id="PTHR37469">
    <property type="entry name" value="CELLOBIONIC ACID PHOSPHORYLASE-RELATED"/>
    <property type="match status" value="1"/>
</dbReference>
<proteinExistence type="predicted"/>
<dbReference type="EMBL" id="JAINWA010000001">
    <property type="protein sequence ID" value="MCD1654047.1"/>
    <property type="molecule type" value="Genomic_DNA"/>
</dbReference>
<feature type="domain" description="Glycosyl hydrolase 94 catalytic" evidence="4">
    <location>
        <begin position="357"/>
        <end position="751"/>
    </location>
</feature>
<dbReference type="Proteomes" id="UP001198163">
    <property type="component" value="Unassembled WGS sequence"/>
</dbReference>
<dbReference type="RefSeq" id="WP_230753857.1">
    <property type="nucleotide sequence ID" value="NZ_JAINWA010000001.1"/>
</dbReference>
<sequence>MTIKRNNGSFTFLETGEARLSEAPGNCAREPWLMLMARRNQKPLETLCWGLTNSGASFARIGTQEGDLLNGFVHEDPYKTRLLGPYLWIAEDGQQPFTNRWYPLLRDDQKLTTTYGFGFLESETSCNGIDVTTEAFISESFDGMLQIASFSNASDRTRTLRIYNTNPVNIGDARDIQFAGFNTLMMGGGRFDADRDALVWRCHYGIPFTDDPDALNGMFGKVLVHTTSEGCASWSTRYEDFYGQYAAASAGKTPAGLDEQRLAERDCEDLSSSLSTVMIELTLRPGETKKAVFSLIAASTEDYYARGGKKLVEALEIVRSPEKAEQELAAVKKAWEDEMALLALGIPGEQTLCSSFKWLQYQCAMVAALNRMKSRFHSGFEYGYGFRDILQDLGALLPYNPERVRDMILYVSTQMFSDGTVYHNFFASAPGNRDFAACDDPLWLVFAVCDYIRETGDSGILKETVAYADEKEGMAPAQGTVLGRLHAALDRVWGQSSEGLPVMFDADWNDDLGSYPEHYSTMTAQMLYKALLDAAELLDFIGESPAKAAEYRDKAERTKKSVRERCIDRDGRYIRLLSPDPASVPHLGSAEGDGLVFFEPVAWAGYSGIATREEFETASRIAERELADSSGYIICRASTDLAQGKLPADKAPWKRNAPGKKENGGAFKHLESWYIASLCAFGYGKRAADIYRRTLPAVCSEADPWNYAAERFVYPEYVSGPDSNEHGRAGHTWLTGTAPTRHRVLVESMLGLQPSFSGLNVAPCVDPSWKEFFIVRAYRGTKFSFRFENPKGLEKGTIRLAIDGKEIDGSLIPSEYYDKGTHSVRAIME</sequence>
<accession>A0AAE3EG81</accession>
<evidence type="ECO:0000259" key="4">
    <source>
        <dbReference type="Pfam" id="PF17167"/>
    </source>
</evidence>
<dbReference type="InterPro" id="IPR037018">
    <property type="entry name" value="GH65_N"/>
</dbReference>
<dbReference type="InterPro" id="IPR052047">
    <property type="entry name" value="GH94_Enzymes"/>
</dbReference>
<organism evidence="5 6">
    <name type="scientific">Teretinema zuelzerae</name>
    <dbReference type="NCBI Taxonomy" id="156"/>
    <lineage>
        <taxon>Bacteria</taxon>
        <taxon>Pseudomonadati</taxon>
        <taxon>Spirochaetota</taxon>
        <taxon>Spirochaetia</taxon>
        <taxon>Spirochaetales</taxon>
        <taxon>Treponemataceae</taxon>
        <taxon>Teretinema</taxon>
    </lineage>
</organism>
<dbReference type="InterPro" id="IPR008928">
    <property type="entry name" value="6-hairpin_glycosidase_sf"/>
</dbReference>
<evidence type="ECO:0000256" key="2">
    <source>
        <dbReference type="ARBA" id="ARBA00022679"/>
    </source>
</evidence>
<dbReference type="InterPro" id="IPR010383">
    <property type="entry name" value="Glyco_hydrolase_94_b-supersand"/>
</dbReference>
<dbReference type="Pfam" id="PF17167">
    <property type="entry name" value="Glyco_hydro_94"/>
    <property type="match status" value="1"/>
</dbReference>
<dbReference type="GO" id="GO:0005975">
    <property type="term" value="P:carbohydrate metabolic process"/>
    <property type="evidence" value="ECO:0007669"/>
    <property type="project" value="InterPro"/>
</dbReference>
<dbReference type="PANTHER" id="PTHR37469:SF2">
    <property type="entry name" value="CELLOBIONIC ACID PHOSPHORYLASE"/>
    <property type="match status" value="1"/>
</dbReference>
<keyword evidence="2" id="KW-0808">Transferase</keyword>
<keyword evidence="1" id="KW-0328">Glycosyltransferase</keyword>
<dbReference type="SUPFAM" id="SSF48208">
    <property type="entry name" value="Six-hairpin glycosidases"/>
    <property type="match status" value="1"/>
</dbReference>
<dbReference type="AlphaFoldDB" id="A0AAE3EG81"/>
<keyword evidence="6" id="KW-1185">Reference proteome</keyword>
<protein>
    <recommendedName>
        <fullName evidence="7">Cellobiose phosphorylase</fullName>
    </recommendedName>
</protein>
<dbReference type="GO" id="GO:0016757">
    <property type="term" value="F:glycosyltransferase activity"/>
    <property type="evidence" value="ECO:0007669"/>
    <property type="project" value="UniProtKB-KW"/>
</dbReference>